<dbReference type="AlphaFoldDB" id="A0A0D6DYB6"/>
<feature type="transmembrane region" description="Helical" evidence="1">
    <location>
        <begin position="59"/>
        <end position="82"/>
    </location>
</feature>
<accession>A0A0D6DYB6</accession>
<dbReference type="KEGG" id="lpk:LACPI_1540"/>
<dbReference type="HOGENOM" id="CLU_1353213_0_0_9"/>
<sequence>MDKQTLVKNARRLRIGRCFAYIDILIFSAFYFDGTHYIISPFVDGYSTATDLQSVGYATSYVTLFVDWASYVLIIFTTLGYVSDEVILDKKKLRKRSFVLFLISILLLTLTLLISPFLENSILWKLDIKHTTQLMGRLYRHYSLFILYTFIRWVGNFDYYKYYHYEKGETYNHTFFYYLFIGVLILSFIYGLFLEILQKYAF</sequence>
<protein>
    <submittedName>
        <fullName evidence="2">Uncharacterized protein</fullName>
    </submittedName>
</protein>
<feature type="transmembrane region" description="Helical" evidence="1">
    <location>
        <begin position="20"/>
        <end position="39"/>
    </location>
</feature>
<dbReference type="Proteomes" id="UP000033166">
    <property type="component" value="Chromosome I"/>
</dbReference>
<proteinExistence type="predicted"/>
<organism evidence="2 3">
    <name type="scientific">Pseudolactococcus piscium MKFS47</name>
    <dbReference type="NCBI Taxonomy" id="297352"/>
    <lineage>
        <taxon>Bacteria</taxon>
        <taxon>Bacillati</taxon>
        <taxon>Bacillota</taxon>
        <taxon>Bacilli</taxon>
        <taxon>Lactobacillales</taxon>
        <taxon>Streptococcaceae</taxon>
        <taxon>Pseudolactococcus</taxon>
    </lineage>
</organism>
<evidence type="ECO:0000313" key="3">
    <source>
        <dbReference type="Proteomes" id="UP000033166"/>
    </source>
</evidence>
<evidence type="ECO:0000313" key="2">
    <source>
        <dbReference type="EMBL" id="CEN28740.1"/>
    </source>
</evidence>
<keyword evidence="1" id="KW-0472">Membrane</keyword>
<feature type="transmembrane region" description="Helical" evidence="1">
    <location>
        <begin position="175"/>
        <end position="193"/>
    </location>
</feature>
<name>A0A0D6DYB6_9LACT</name>
<dbReference type="EMBL" id="LN774769">
    <property type="protein sequence ID" value="CEN28740.1"/>
    <property type="molecule type" value="Genomic_DNA"/>
</dbReference>
<feature type="transmembrane region" description="Helical" evidence="1">
    <location>
        <begin position="138"/>
        <end position="155"/>
    </location>
</feature>
<evidence type="ECO:0000256" key="1">
    <source>
        <dbReference type="SAM" id="Phobius"/>
    </source>
</evidence>
<reference evidence="3" key="1">
    <citation type="submission" date="2015-01" db="EMBL/GenBank/DDBJ databases">
        <authorList>
            <person name="Andreevskaya M."/>
        </authorList>
    </citation>
    <scope>NUCLEOTIDE SEQUENCE [LARGE SCALE GENOMIC DNA]</scope>
    <source>
        <strain evidence="3">MKFS47</strain>
    </source>
</reference>
<keyword evidence="1" id="KW-0812">Transmembrane</keyword>
<keyword evidence="1" id="KW-1133">Transmembrane helix</keyword>
<dbReference type="RefSeq" id="WP_047915812.1">
    <property type="nucleotide sequence ID" value="NZ_LN774769.1"/>
</dbReference>
<feature type="transmembrane region" description="Helical" evidence="1">
    <location>
        <begin position="98"/>
        <end position="118"/>
    </location>
</feature>
<gene>
    <name evidence="2" type="ORF">LACPI_1540</name>
</gene>